<keyword evidence="1" id="KW-0732">Signal</keyword>
<evidence type="ECO:0000313" key="3">
    <source>
        <dbReference type="Proteomes" id="UP000193077"/>
    </source>
</evidence>
<protein>
    <submittedName>
        <fullName evidence="2">Membrane dipeptidase (Peptidase family M19)</fullName>
    </submittedName>
</protein>
<feature type="chain" id="PRO_5012780088" evidence="1">
    <location>
        <begin position="21"/>
        <end position="413"/>
    </location>
</feature>
<dbReference type="GO" id="GO:0070573">
    <property type="term" value="F:metallodipeptidase activity"/>
    <property type="evidence" value="ECO:0007669"/>
    <property type="project" value="InterPro"/>
</dbReference>
<accession>A0A1Y5RSH7</accession>
<feature type="signal peptide" evidence="1">
    <location>
        <begin position="1"/>
        <end position="20"/>
    </location>
</feature>
<evidence type="ECO:0000313" key="2">
    <source>
        <dbReference type="EMBL" id="SLN24364.1"/>
    </source>
</evidence>
<proteinExistence type="predicted"/>
<organism evidence="2 3">
    <name type="scientific">Falsiruegeria litorea R37</name>
    <dbReference type="NCBI Taxonomy" id="1200284"/>
    <lineage>
        <taxon>Bacteria</taxon>
        <taxon>Pseudomonadati</taxon>
        <taxon>Pseudomonadota</taxon>
        <taxon>Alphaproteobacteria</taxon>
        <taxon>Rhodobacterales</taxon>
        <taxon>Roseobacteraceae</taxon>
        <taxon>Falsiruegeria</taxon>
    </lineage>
</organism>
<dbReference type="PROSITE" id="PS51365">
    <property type="entry name" value="RENAL_DIPEPTIDASE_2"/>
    <property type="match status" value="1"/>
</dbReference>
<dbReference type="GO" id="GO:0006508">
    <property type="term" value="P:proteolysis"/>
    <property type="evidence" value="ECO:0007669"/>
    <property type="project" value="InterPro"/>
</dbReference>
<keyword evidence="3" id="KW-1185">Reference proteome</keyword>
<dbReference type="Pfam" id="PF01244">
    <property type="entry name" value="Peptidase_M19"/>
    <property type="match status" value="1"/>
</dbReference>
<dbReference type="EMBL" id="FWFO01000001">
    <property type="protein sequence ID" value="SLN24364.1"/>
    <property type="molecule type" value="Genomic_DNA"/>
</dbReference>
<dbReference type="SUPFAM" id="SSF51556">
    <property type="entry name" value="Metallo-dependent hydrolases"/>
    <property type="match status" value="1"/>
</dbReference>
<gene>
    <name evidence="2" type="ORF">TRL7639_00781</name>
</gene>
<evidence type="ECO:0000256" key="1">
    <source>
        <dbReference type="SAM" id="SignalP"/>
    </source>
</evidence>
<dbReference type="Gene3D" id="3.20.20.140">
    <property type="entry name" value="Metal-dependent hydrolases"/>
    <property type="match status" value="1"/>
</dbReference>
<dbReference type="PANTHER" id="PTHR10443:SF12">
    <property type="entry name" value="DIPEPTIDASE"/>
    <property type="match status" value="1"/>
</dbReference>
<dbReference type="Proteomes" id="UP000193077">
    <property type="component" value="Unassembled WGS sequence"/>
</dbReference>
<dbReference type="AlphaFoldDB" id="A0A1Y5RSH7"/>
<name>A0A1Y5RSH7_9RHOB</name>
<sequence>MKRMIALGAVLLGLATAGQASEESKTWEASDKAKLFVQDTIVLGMLASPYGTGWTEYSQVHDYFQRARDNGITGHEMTLAAADMSFETLLEQHYHFRAAMAEQPQNYLVVNQTRDIEAAHAQGKTAVIWNSQTATILNGDLKKMALLKDMGIKSMILAYNDIFRTGSGQLAAYNGNDIGLTPWGRSVIDEMVRFGILLDLSHTGSKTANDAMDYMDMTYPGVPYVYTHSVPAGLYKGEPGATPRGCYRAIPDDEALRAAKSGGYISPTFTEWMMDGIWPDDISPAQAADMIDYYVQLVGVDHVGIATDDMFSTKLVVDFATANAAMYDDGGYMIEAFNKGATGNGELAKILAAITDDLWARGYSNEDLAKIYGGNKMRVYAQVWEGKPPEQFLQEYPERLRLRQEFRDQFHSR</sequence>
<dbReference type="InterPro" id="IPR032466">
    <property type="entry name" value="Metal_Hydrolase"/>
</dbReference>
<dbReference type="PANTHER" id="PTHR10443">
    <property type="entry name" value="MICROSOMAL DIPEPTIDASE"/>
    <property type="match status" value="1"/>
</dbReference>
<reference evidence="2 3" key="1">
    <citation type="submission" date="2017-03" db="EMBL/GenBank/DDBJ databases">
        <authorList>
            <person name="Afonso C.L."/>
            <person name="Miller P.J."/>
            <person name="Scott M.A."/>
            <person name="Spackman E."/>
            <person name="Goraichik I."/>
            <person name="Dimitrov K.M."/>
            <person name="Suarez D.L."/>
            <person name="Swayne D.E."/>
        </authorList>
    </citation>
    <scope>NUCLEOTIDE SEQUENCE [LARGE SCALE GENOMIC DNA]</scope>
    <source>
        <strain evidence="2 3">CECT 7639</strain>
    </source>
</reference>
<dbReference type="InterPro" id="IPR008257">
    <property type="entry name" value="Pept_M19"/>
</dbReference>